<evidence type="ECO:0000256" key="5">
    <source>
        <dbReference type="SAM" id="Phobius"/>
    </source>
</evidence>
<name>A0ABU5UTK2_NODSP</name>
<feature type="transmembrane region" description="Helical" evidence="5">
    <location>
        <begin position="204"/>
        <end position="224"/>
    </location>
</feature>
<evidence type="ECO:0000256" key="2">
    <source>
        <dbReference type="ARBA" id="ARBA00022692"/>
    </source>
</evidence>
<evidence type="ECO:0000313" key="7">
    <source>
        <dbReference type="Proteomes" id="UP001303285"/>
    </source>
</evidence>
<feature type="transmembrane region" description="Helical" evidence="5">
    <location>
        <begin position="121"/>
        <end position="140"/>
    </location>
</feature>
<keyword evidence="2 5" id="KW-0812">Transmembrane</keyword>
<keyword evidence="4 5" id="KW-0472">Membrane</keyword>
<dbReference type="RefSeq" id="WP_323244018.1">
    <property type="nucleotide sequence ID" value="NZ_JAYGHK010000054.1"/>
</dbReference>
<sequence length="307" mass="32839">MNTAILKPHRLWAYLQLIRPANIVTAWADILAGFAASEYIVITNQATAWEMNLIPLAWLLLATTGLYGGGIVFNDVFDTELDTQERPERPIPSGRASRRGATLLGSWLLSIGIVAASQVSWLSAILALGIAVAALFYDAFGKHHPIFGPVNMGICRGGNLLLGVSVLPTMVGEYWFLALIPIVYIAAITLLSRGEVHGAKLSTGVVALSLIVIVISGLLGLGLFTNYQLLTASPFLIFFTIQVLLPFIKALREPTPEKIRFAVKAGILSLIILDTTIVGGFAGLSSGLVVLSLLPISLKLAHVFAVT</sequence>
<evidence type="ECO:0000256" key="3">
    <source>
        <dbReference type="ARBA" id="ARBA00022989"/>
    </source>
</evidence>
<accession>A0ABU5UTK2</accession>
<organism evidence="6 7">
    <name type="scientific">Nodularia spumigena UHCC 0060</name>
    <dbReference type="NCBI Taxonomy" id="3110300"/>
    <lineage>
        <taxon>Bacteria</taxon>
        <taxon>Bacillati</taxon>
        <taxon>Cyanobacteriota</taxon>
        <taxon>Cyanophyceae</taxon>
        <taxon>Nostocales</taxon>
        <taxon>Nodulariaceae</taxon>
        <taxon>Nodularia</taxon>
    </lineage>
</organism>
<evidence type="ECO:0000256" key="4">
    <source>
        <dbReference type="ARBA" id="ARBA00023136"/>
    </source>
</evidence>
<keyword evidence="3 5" id="KW-1133">Transmembrane helix</keyword>
<comment type="subcellular location">
    <subcellularLocation>
        <location evidence="1">Membrane</location>
        <topology evidence="1">Multi-pass membrane protein</topology>
    </subcellularLocation>
</comment>
<dbReference type="CDD" id="cd13964">
    <property type="entry name" value="PT_UbiA_1"/>
    <property type="match status" value="1"/>
</dbReference>
<dbReference type="PANTHER" id="PTHR42723:SF1">
    <property type="entry name" value="CHLOROPHYLL SYNTHASE, CHLOROPLASTIC"/>
    <property type="match status" value="1"/>
</dbReference>
<feature type="transmembrane region" description="Helical" evidence="5">
    <location>
        <begin position="288"/>
        <end position="306"/>
    </location>
</feature>
<dbReference type="InterPro" id="IPR050475">
    <property type="entry name" value="Prenyltransferase_related"/>
</dbReference>
<dbReference type="Pfam" id="PF01040">
    <property type="entry name" value="UbiA"/>
    <property type="match status" value="1"/>
</dbReference>
<feature type="transmembrane region" description="Helical" evidence="5">
    <location>
        <begin position="174"/>
        <end position="192"/>
    </location>
</feature>
<keyword evidence="7" id="KW-1185">Reference proteome</keyword>
<comment type="caution">
    <text evidence="6">The sequence shown here is derived from an EMBL/GenBank/DDBJ whole genome shotgun (WGS) entry which is preliminary data.</text>
</comment>
<evidence type="ECO:0000313" key="6">
    <source>
        <dbReference type="EMBL" id="MEA5609581.1"/>
    </source>
</evidence>
<dbReference type="Gene3D" id="1.10.357.140">
    <property type="entry name" value="UbiA prenyltransferase"/>
    <property type="match status" value="1"/>
</dbReference>
<feature type="transmembrane region" description="Helical" evidence="5">
    <location>
        <begin position="230"/>
        <end position="249"/>
    </location>
</feature>
<dbReference type="NCBIfam" id="NF035940">
    <property type="entry name" value="prenyl_rel_EboC"/>
    <property type="match status" value="1"/>
</dbReference>
<feature type="transmembrane region" description="Helical" evidence="5">
    <location>
        <begin position="261"/>
        <end position="282"/>
    </location>
</feature>
<feature type="transmembrane region" description="Helical" evidence="5">
    <location>
        <begin position="21"/>
        <end position="42"/>
    </location>
</feature>
<dbReference type="EMBL" id="JAYGHK010000054">
    <property type="protein sequence ID" value="MEA5609581.1"/>
    <property type="molecule type" value="Genomic_DNA"/>
</dbReference>
<reference evidence="6 7" key="1">
    <citation type="submission" date="2023-12" db="EMBL/GenBank/DDBJ databases">
        <title>Baltic Sea Cyanobacteria.</title>
        <authorList>
            <person name="Delbaje E."/>
            <person name="Fewer D.P."/>
            <person name="Shishido T.K."/>
        </authorList>
    </citation>
    <scope>NUCLEOTIDE SEQUENCE [LARGE SCALE GENOMIC DNA]</scope>
    <source>
        <strain evidence="6 7">UHCC 0060</strain>
    </source>
</reference>
<gene>
    <name evidence="6" type="primary">eboC</name>
    <name evidence="6" type="ORF">VB695_16155</name>
</gene>
<evidence type="ECO:0000256" key="1">
    <source>
        <dbReference type="ARBA" id="ARBA00004141"/>
    </source>
</evidence>
<proteinExistence type="predicted"/>
<dbReference type="InterPro" id="IPR044878">
    <property type="entry name" value="UbiA_sf"/>
</dbReference>
<protein>
    <submittedName>
        <fullName evidence="6">UbiA-like protein EboC</fullName>
    </submittedName>
</protein>
<feature type="transmembrane region" description="Helical" evidence="5">
    <location>
        <begin position="54"/>
        <end position="77"/>
    </location>
</feature>
<dbReference type="InterPro" id="IPR000537">
    <property type="entry name" value="UbiA_prenyltransferase"/>
</dbReference>
<dbReference type="Proteomes" id="UP001303285">
    <property type="component" value="Unassembled WGS sequence"/>
</dbReference>
<dbReference type="PANTHER" id="PTHR42723">
    <property type="entry name" value="CHLOROPHYLL SYNTHASE"/>
    <property type="match status" value="1"/>
</dbReference>